<dbReference type="AlphaFoldDB" id="A0A517NXM9"/>
<gene>
    <name evidence="2" type="ORF">K239x_38800</name>
</gene>
<proteinExistence type="predicted"/>
<protein>
    <submittedName>
        <fullName evidence="2">Anaphase-promoting complex, cyclosome, subunit 3</fullName>
    </submittedName>
</protein>
<keyword evidence="3" id="KW-1185">Reference proteome</keyword>
<evidence type="ECO:0000313" key="3">
    <source>
        <dbReference type="Proteomes" id="UP000319817"/>
    </source>
</evidence>
<sequence length="728" mass="81204">MFRTPAFWTVALLATGAVGGLIYNWPRIVPSDATSQSASETDESTNEGSPSEDSSRGFTLTQVSTKDKAELSPLELDPLFQGDRLLLGGNAIGAYQQYNRLPENIAKSMDASILVRQGLAAEQAGFLDRSEQHFRDAIGASARESIQQVWAMIGMARVWEMQDRIDESISLLSELYLMYSTDRYPQEVRLPISRQLADCLQRRSLKESGETLITNEDDLNVDLKKQLEYYWAPMRLEPVLEETDWVNKPTSARAEDILTIIQRPIDDVSLILVNADSSMYPLSQLVMDLQRATRMQFDLSAQARSTLSGRSVRVDVEALPVSLLLDQAFSAHDLAWQQNNGRVRIVHLDEWKPEQRAKFVIGRTQRLQRQIQLQFPNGIERVVALLHDANNSFMMDEVGAAADKYRSVRELDPTGELNAAAYFNSAVFALAQKEKETALNEFYLALDQTLSPRLQGKAYARIGEIEILSGRPEHAVAAASRGLRLAAEDVDANRSLMALAKAYLLMSDAYSANQALFNHASSLTDERSKRLATVLSTHARFEVIKPTDGLQNEGERLVLSLASLRADDPRDFVEHLMVSRAFAAVGFRSKAINHLSIATDQVQPGYWQSRIPLELAEILFQSGDLDRAVETLKTMVASDDVTMQTRAKFLKAEIHLKLNQLDQVESLCNELLRMTLSEIDQRRALQMLGKAFQKSGQHYSAALCFAGLLPDGSNSLRSPSSSPAMESE</sequence>
<evidence type="ECO:0000313" key="2">
    <source>
        <dbReference type="EMBL" id="QDT11878.1"/>
    </source>
</evidence>
<dbReference type="RefSeq" id="WP_145419641.1">
    <property type="nucleotide sequence ID" value="NZ_CP036526.1"/>
</dbReference>
<dbReference type="SUPFAM" id="SSF48452">
    <property type="entry name" value="TPR-like"/>
    <property type="match status" value="1"/>
</dbReference>
<dbReference type="EMBL" id="CP036526">
    <property type="protein sequence ID" value="QDT11878.1"/>
    <property type="molecule type" value="Genomic_DNA"/>
</dbReference>
<accession>A0A517NXM9</accession>
<name>A0A517NXM9_9BACT</name>
<organism evidence="2 3">
    <name type="scientific">Stieleria marina</name>
    <dbReference type="NCBI Taxonomy" id="1930275"/>
    <lineage>
        <taxon>Bacteria</taxon>
        <taxon>Pseudomonadati</taxon>
        <taxon>Planctomycetota</taxon>
        <taxon>Planctomycetia</taxon>
        <taxon>Pirellulales</taxon>
        <taxon>Pirellulaceae</taxon>
        <taxon>Stieleria</taxon>
    </lineage>
</organism>
<evidence type="ECO:0000256" key="1">
    <source>
        <dbReference type="SAM" id="MobiDB-lite"/>
    </source>
</evidence>
<dbReference type="Proteomes" id="UP000319817">
    <property type="component" value="Chromosome"/>
</dbReference>
<reference evidence="2 3" key="1">
    <citation type="submission" date="2019-02" db="EMBL/GenBank/DDBJ databases">
        <title>Deep-cultivation of Planctomycetes and their phenomic and genomic characterization uncovers novel biology.</title>
        <authorList>
            <person name="Wiegand S."/>
            <person name="Jogler M."/>
            <person name="Boedeker C."/>
            <person name="Pinto D."/>
            <person name="Vollmers J."/>
            <person name="Rivas-Marin E."/>
            <person name="Kohn T."/>
            <person name="Peeters S.H."/>
            <person name="Heuer A."/>
            <person name="Rast P."/>
            <person name="Oberbeckmann S."/>
            <person name="Bunk B."/>
            <person name="Jeske O."/>
            <person name="Meyerdierks A."/>
            <person name="Storesund J.E."/>
            <person name="Kallscheuer N."/>
            <person name="Luecker S."/>
            <person name="Lage O.M."/>
            <person name="Pohl T."/>
            <person name="Merkel B.J."/>
            <person name="Hornburger P."/>
            <person name="Mueller R.-W."/>
            <person name="Bruemmer F."/>
            <person name="Labrenz M."/>
            <person name="Spormann A.M."/>
            <person name="Op den Camp H."/>
            <person name="Overmann J."/>
            <person name="Amann R."/>
            <person name="Jetten M.S.M."/>
            <person name="Mascher T."/>
            <person name="Medema M.H."/>
            <person name="Devos D.P."/>
            <person name="Kaster A.-K."/>
            <person name="Ovreas L."/>
            <person name="Rohde M."/>
            <person name="Galperin M.Y."/>
            <person name="Jogler C."/>
        </authorList>
    </citation>
    <scope>NUCLEOTIDE SEQUENCE [LARGE SCALE GENOMIC DNA]</scope>
    <source>
        <strain evidence="2 3">K23_9</strain>
    </source>
</reference>
<dbReference type="OrthoDB" id="247528at2"/>
<feature type="compositionally biased region" description="Polar residues" evidence="1">
    <location>
        <begin position="46"/>
        <end position="58"/>
    </location>
</feature>
<dbReference type="InterPro" id="IPR011990">
    <property type="entry name" value="TPR-like_helical_dom_sf"/>
</dbReference>
<feature type="region of interest" description="Disordered" evidence="1">
    <location>
        <begin position="32"/>
        <end position="58"/>
    </location>
</feature>
<dbReference type="Gene3D" id="1.25.40.10">
    <property type="entry name" value="Tetratricopeptide repeat domain"/>
    <property type="match status" value="2"/>
</dbReference>